<evidence type="ECO:0000259" key="1">
    <source>
        <dbReference type="Pfam" id="PF07700"/>
    </source>
</evidence>
<dbReference type="InterPro" id="IPR038158">
    <property type="entry name" value="H-NOX_domain_sf"/>
</dbReference>
<protein>
    <submittedName>
        <fullName evidence="2">Guanylate cyclase-related protein</fullName>
    </submittedName>
</protein>
<dbReference type="InterPro" id="IPR024096">
    <property type="entry name" value="NO_sig/Golgi_transp_ligand-bd"/>
</dbReference>
<gene>
    <name evidence="2" type="ORF">HELGO_WM4403</name>
</gene>
<dbReference type="AlphaFoldDB" id="A0A6S6T815"/>
<organism evidence="2">
    <name type="scientific">uncultured Thiotrichaceae bacterium</name>
    <dbReference type="NCBI Taxonomy" id="298394"/>
    <lineage>
        <taxon>Bacteria</taxon>
        <taxon>Pseudomonadati</taxon>
        <taxon>Pseudomonadota</taxon>
        <taxon>Gammaproteobacteria</taxon>
        <taxon>Thiotrichales</taxon>
        <taxon>Thiotrichaceae</taxon>
        <taxon>environmental samples</taxon>
    </lineage>
</organism>
<feature type="domain" description="Heme NO-binding" evidence="1">
    <location>
        <begin position="2"/>
        <end position="161"/>
    </location>
</feature>
<dbReference type="SUPFAM" id="SSF111126">
    <property type="entry name" value="Ligand-binding domain in the NO signalling and Golgi transport"/>
    <property type="match status" value="1"/>
</dbReference>
<proteinExistence type="predicted"/>
<dbReference type="EMBL" id="CACVAY010000071">
    <property type="protein sequence ID" value="CAA6815104.1"/>
    <property type="molecule type" value="Genomic_DNA"/>
</dbReference>
<evidence type="ECO:0000313" key="2">
    <source>
        <dbReference type="EMBL" id="CAA6815104.1"/>
    </source>
</evidence>
<reference evidence="2" key="1">
    <citation type="submission" date="2020-01" db="EMBL/GenBank/DDBJ databases">
        <authorList>
            <person name="Meier V. D."/>
            <person name="Meier V D."/>
        </authorList>
    </citation>
    <scope>NUCLEOTIDE SEQUENCE</scope>
    <source>
        <strain evidence="2">HLG_WM_MAG_07</strain>
    </source>
</reference>
<dbReference type="Gene3D" id="3.90.1520.10">
    <property type="entry name" value="H-NOX domain"/>
    <property type="match status" value="1"/>
</dbReference>
<dbReference type="GO" id="GO:0020037">
    <property type="term" value="F:heme binding"/>
    <property type="evidence" value="ECO:0007669"/>
    <property type="project" value="InterPro"/>
</dbReference>
<dbReference type="Pfam" id="PF07700">
    <property type="entry name" value="HNOB"/>
    <property type="match status" value="1"/>
</dbReference>
<sequence>MKGIIFTEFLEMVEDKFSPAIADRIIEASELSSEGAYTSVGTYDHSELIKMVVHLSEESDLDVPLLVKTFGNYLFTRFVVLYPSFFESNQSCFEFLDLIENHIHVEVKKLYPEAELPSFDTTRIDENTLEMIYSSERPFAPVAEGLIEGAITYFEEQIDLQVEDLSHGANNHAKFILTKQLH</sequence>
<name>A0A6S6T815_9GAMM</name>
<dbReference type="InterPro" id="IPR011644">
    <property type="entry name" value="Heme_NO-bd"/>
</dbReference>
<accession>A0A6S6T815</accession>